<name>A0A3B3RUM6_9TELE</name>
<dbReference type="PROSITE" id="PS50920">
    <property type="entry name" value="SOLCAR"/>
    <property type="match status" value="2"/>
</dbReference>
<reference evidence="10" key="2">
    <citation type="submission" date="2025-09" db="UniProtKB">
        <authorList>
            <consortium name="Ensembl"/>
        </authorList>
    </citation>
    <scope>IDENTIFICATION</scope>
</reference>
<dbReference type="PANTHER" id="PTHR45618">
    <property type="entry name" value="MITOCHONDRIAL DICARBOXYLATE CARRIER-RELATED"/>
    <property type="match status" value="1"/>
</dbReference>
<dbReference type="InterPro" id="IPR018108">
    <property type="entry name" value="MCP_transmembrane"/>
</dbReference>
<dbReference type="Gene3D" id="1.50.40.10">
    <property type="entry name" value="Mitochondrial carrier domain"/>
    <property type="match status" value="1"/>
</dbReference>
<evidence type="ECO:0000256" key="9">
    <source>
        <dbReference type="RuleBase" id="RU000488"/>
    </source>
</evidence>
<evidence type="ECO:0000256" key="1">
    <source>
        <dbReference type="ARBA" id="ARBA00004141"/>
    </source>
</evidence>
<keyword evidence="11" id="KW-1185">Reference proteome</keyword>
<evidence type="ECO:0000256" key="2">
    <source>
        <dbReference type="ARBA" id="ARBA00006375"/>
    </source>
</evidence>
<dbReference type="GeneTree" id="ENSGT00940000158465"/>
<keyword evidence="6" id="KW-1133">Transmembrane helix</keyword>
<keyword evidence="5" id="KW-0677">Repeat</keyword>
<evidence type="ECO:0000256" key="7">
    <source>
        <dbReference type="ARBA" id="ARBA00023136"/>
    </source>
</evidence>
<dbReference type="Ensembl" id="ENSPKIT00000002077.1">
    <property type="protein sequence ID" value="ENSPKIP00000021441.1"/>
    <property type="gene ID" value="ENSPKIG00000005819.1"/>
</dbReference>
<keyword evidence="3 9" id="KW-0813">Transport</keyword>
<evidence type="ECO:0000313" key="10">
    <source>
        <dbReference type="Ensembl" id="ENSPKIP00000021441.1"/>
    </source>
</evidence>
<dbReference type="Pfam" id="PF00153">
    <property type="entry name" value="Mito_carr"/>
    <property type="match status" value="2"/>
</dbReference>
<protein>
    <submittedName>
        <fullName evidence="10">Solute carrier family 25 member 11</fullName>
    </submittedName>
</protein>
<evidence type="ECO:0000256" key="5">
    <source>
        <dbReference type="ARBA" id="ARBA00022737"/>
    </source>
</evidence>
<dbReference type="STRING" id="1676925.ENSPKIP00000021441"/>
<sequence>MAAQPPKPKTSPKSIKFLFGGLAGMAATVFVQPLDLVKNRMQLSGQGSKAREYKTSLHAVASILRHEGVRGIYTGLSAGLLRQATYTTTRLGIYTVLFERMSKPDGTPPNFFLKALIGMTAGATGAFVGTPAEVALIRMTSDGRLPPDQRRGYTNVFNALIRITREEGVTTLWRVGIIFALFLPDVVLELSTSVCELIMDLSVTRIKEAYCYLEACCSEGRLADKVFLIVYLTVLVFSRTRFTSSSISEDRFQYSRTEVQRTVKIPGCCSCAATNQGCIGCFLAKRDESHNSLFPKFAFGKQVSKTGLAKTTSTIFAFLVLRNTQEVESRMQAGRQEVESRWQAGRQEVESRWQAGRQEVTRVLRAMQWCLS</sequence>
<dbReference type="AlphaFoldDB" id="A0A3B3RUM6"/>
<accession>A0A3B3RUM6</accession>
<dbReference type="GO" id="GO:0016020">
    <property type="term" value="C:membrane"/>
    <property type="evidence" value="ECO:0007669"/>
    <property type="project" value="UniProtKB-SubCell"/>
</dbReference>
<evidence type="ECO:0000256" key="4">
    <source>
        <dbReference type="ARBA" id="ARBA00022692"/>
    </source>
</evidence>
<proteinExistence type="inferred from homology"/>
<evidence type="ECO:0000256" key="8">
    <source>
        <dbReference type="PROSITE-ProRule" id="PRU00282"/>
    </source>
</evidence>
<evidence type="ECO:0000256" key="6">
    <source>
        <dbReference type="ARBA" id="ARBA00022989"/>
    </source>
</evidence>
<feature type="repeat" description="Solcar" evidence="8">
    <location>
        <begin position="109"/>
        <end position="201"/>
    </location>
</feature>
<dbReference type="Proteomes" id="UP000261540">
    <property type="component" value="Unplaced"/>
</dbReference>
<feature type="repeat" description="Solcar" evidence="8">
    <location>
        <begin position="15"/>
        <end position="100"/>
    </location>
</feature>
<comment type="subcellular location">
    <subcellularLocation>
        <location evidence="1">Membrane</location>
        <topology evidence="1">Multi-pass membrane protein</topology>
    </subcellularLocation>
</comment>
<dbReference type="InterPro" id="IPR050391">
    <property type="entry name" value="Mito_Metabolite_Transporter"/>
</dbReference>
<evidence type="ECO:0000256" key="3">
    <source>
        <dbReference type="ARBA" id="ARBA00022448"/>
    </source>
</evidence>
<comment type="similarity">
    <text evidence="2 9">Belongs to the mitochondrial carrier (TC 2.A.29) family.</text>
</comment>
<organism evidence="10 11">
    <name type="scientific">Paramormyrops kingsleyae</name>
    <dbReference type="NCBI Taxonomy" id="1676925"/>
    <lineage>
        <taxon>Eukaryota</taxon>
        <taxon>Metazoa</taxon>
        <taxon>Chordata</taxon>
        <taxon>Craniata</taxon>
        <taxon>Vertebrata</taxon>
        <taxon>Euteleostomi</taxon>
        <taxon>Actinopterygii</taxon>
        <taxon>Neopterygii</taxon>
        <taxon>Teleostei</taxon>
        <taxon>Osteoglossocephala</taxon>
        <taxon>Osteoglossomorpha</taxon>
        <taxon>Osteoglossiformes</taxon>
        <taxon>Mormyridae</taxon>
        <taxon>Paramormyrops</taxon>
    </lineage>
</organism>
<reference evidence="10" key="1">
    <citation type="submission" date="2025-08" db="UniProtKB">
        <authorList>
            <consortium name="Ensembl"/>
        </authorList>
    </citation>
    <scope>IDENTIFICATION</scope>
</reference>
<evidence type="ECO:0000313" key="11">
    <source>
        <dbReference type="Proteomes" id="UP000261540"/>
    </source>
</evidence>
<keyword evidence="7 8" id="KW-0472">Membrane</keyword>
<dbReference type="InterPro" id="IPR023395">
    <property type="entry name" value="MCP_dom_sf"/>
</dbReference>
<dbReference type="SUPFAM" id="SSF103506">
    <property type="entry name" value="Mitochondrial carrier"/>
    <property type="match status" value="1"/>
</dbReference>
<keyword evidence="4 8" id="KW-0812">Transmembrane</keyword>